<dbReference type="EMBL" id="BOQL01000067">
    <property type="protein sequence ID" value="GIM77618.1"/>
    <property type="molecule type" value="Genomic_DNA"/>
</dbReference>
<dbReference type="InterPro" id="IPR010488">
    <property type="entry name" value="Zeta_toxin_domain"/>
</dbReference>
<keyword evidence="4" id="KW-0067">ATP-binding</keyword>
<dbReference type="Pfam" id="PF06414">
    <property type="entry name" value="Zeta_toxin"/>
    <property type="match status" value="1"/>
</dbReference>
<dbReference type="AlphaFoldDB" id="A0A919SV50"/>
<feature type="domain" description="Zeta toxin" evidence="8">
    <location>
        <begin position="1"/>
        <end position="98"/>
    </location>
</feature>
<feature type="compositionally biased region" description="Polar residues" evidence="7">
    <location>
        <begin position="167"/>
        <end position="180"/>
    </location>
</feature>
<feature type="region of interest" description="Disordered" evidence="7">
    <location>
        <begin position="113"/>
        <end position="152"/>
    </location>
</feature>
<dbReference type="GO" id="GO:0016301">
    <property type="term" value="F:kinase activity"/>
    <property type="evidence" value="ECO:0007669"/>
    <property type="project" value="InterPro"/>
</dbReference>
<comment type="caution">
    <text evidence="9">The sequence shown here is derived from an EMBL/GenBank/DDBJ whole genome shotgun (WGS) entry which is preliminary data.</text>
</comment>
<evidence type="ECO:0000256" key="3">
    <source>
        <dbReference type="ARBA" id="ARBA00022741"/>
    </source>
</evidence>
<sequence length="187" mass="19977">MAEEHCIANRYNVVLSTTLRTPEAAQNNLELFRKAGYRVEVVAMAVHEATSRLSVLSRYQQELDDVGFGRNVPDAFQRDAYAGLLSALDHIDTTTWLTRCTSNCVMAAGLTATTSTPTANGAGRPVPAPRSKPAGYARGPPTRFSSSGTRPLTSAAGYRMACVAISSTSPKRPAPSSRNLRTAGCRA</sequence>
<evidence type="ECO:0000256" key="6">
    <source>
        <dbReference type="ARBA" id="ARBA00048178"/>
    </source>
</evidence>
<organism evidence="9 10">
    <name type="scientific">Actinoplanes auranticolor</name>
    <dbReference type="NCBI Taxonomy" id="47988"/>
    <lineage>
        <taxon>Bacteria</taxon>
        <taxon>Bacillati</taxon>
        <taxon>Actinomycetota</taxon>
        <taxon>Actinomycetes</taxon>
        <taxon>Micromonosporales</taxon>
        <taxon>Micromonosporaceae</taxon>
        <taxon>Actinoplanes</taxon>
    </lineage>
</organism>
<feature type="compositionally biased region" description="Polar residues" evidence="7">
    <location>
        <begin position="143"/>
        <end position="152"/>
    </location>
</feature>
<dbReference type="Proteomes" id="UP000681340">
    <property type="component" value="Unassembled WGS sequence"/>
</dbReference>
<evidence type="ECO:0000256" key="4">
    <source>
        <dbReference type="ARBA" id="ARBA00022840"/>
    </source>
</evidence>
<dbReference type="InterPro" id="IPR027417">
    <property type="entry name" value="P-loop_NTPase"/>
</dbReference>
<evidence type="ECO:0000256" key="7">
    <source>
        <dbReference type="SAM" id="MobiDB-lite"/>
    </source>
</evidence>
<evidence type="ECO:0000256" key="1">
    <source>
        <dbReference type="ARBA" id="ARBA00009104"/>
    </source>
</evidence>
<evidence type="ECO:0000256" key="5">
    <source>
        <dbReference type="ARBA" id="ARBA00032897"/>
    </source>
</evidence>
<keyword evidence="10" id="KW-1185">Reference proteome</keyword>
<gene>
    <name evidence="9" type="ORF">Aau02nite_76840</name>
</gene>
<evidence type="ECO:0000313" key="10">
    <source>
        <dbReference type="Proteomes" id="UP000681340"/>
    </source>
</evidence>
<dbReference type="Gene3D" id="3.40.50.300">
    <property type="entry name" value="P-loop containing nucleotide triphosphate hydrolases"/>
    <property type="match status" value="1"/>
</dbReference>
<protein>
    <recommendedName>
        <fullName evidence="5">UDP-N-acetylglucosamine kinase</fullName>
        <ecNumber evidence="2">2.7.1.176</ecNumber>
    </recommendedName>
    <alternativeName>
        <fullName evidence="5">UDP-N-acetylglucosamine kinase</fullName>
    </alternativeName>
</protein>
<comment type="catalytic activity">
    <reaction evidence="6">
        <text>UDP-N-acetyl-alpha-D-glucosamine + ATP = UDP-N-acetyl-alpha-D-glucosamine 3'-phosphate + ADP + H(+)</text>
        <dbReference type="Rhea" id="RHEA:32671"/>
        <dbReference type="ChEBI" id="CHEBI:15378"/>
        <dbReference type="ChEBI" id="CHEBI:30616"/>
        <dbReference type="ChEBI" id="CHEBI:57705"/>
        <dbReference type="ChEBI" id="CHEBI:64353"/>
        <dbReference type="ChEBI" id="CHEBI:456216"/>
        <dbReference type="EC" id="2.7.1.176"/>
    </reaction>
</comment>
<proteinExistence type="inferred from homology"/>
<dbReference type="RefSeq" id="WP_212993515.1">
    <property type="nucleotide sequence ID" value="NZ_BAABEA010000045.1"/>
</dbReference>
<comment type="similarity">
    <text evidence="1">Belongs to the zeta toxin family.</text>
</comment>
<evidence type="ECO:0000313" key="9">
    <source>
        <dbReference type="EMBL" id="GIM77618.1"/>
    </source>
</evidence>
<dbReference type="EC" id="2.7.1.176" evidence="2"/>
<keyword evidence="3" id="KW-0547">Nucleotide-binding</keyword>
<reference evidence="9" key="1">
    <citation type="submission" date="2021-03" db="EMBL/GenBank/DDBJ databases">
        <title>Whole genome shotgun sequence of Actinoplanes auranticolor NBRC 12245.</title>
        <authorList>
            <person name="Komaki H."/>
            <person name="Tamura T."/>
        </authorList>
    </citation>
    <scope>NUCLEOTIDE SEQUENCE</scope>
    <source>
        <strain evidence="9">NBRC 12245</strain>
    </source>
</reference>
<accession>A0A919SV50</accession>
<evidence type="ECO:0000256" key="2">
    <source>
        <dbReference type="ARBA" id="ARBA00011963"/>
    </source>
</evidence>
<dbReference type="GO" id="GO:0005524">
    <property type="term" value="F:ATP binding"/>
    <property type="evidence" value="ECO:0007669"/>
    <property type="project" value="UniProtKB-KW"/>
</dbReference>
<name>A0A919SV50_9ACTN</name>
<feature type="region of interest" description="Disordered" evidence="7">
    <location>
        <begin position="167"/>
        <end position="187"/>
    </location>
</feature>
<evidence type="ECO:0000259" key="8">
    <source>
        <dbReference type="Pfam" id="PF06414"/>
    </source>
</evidence>